<feature type="domain" description="HhH-GPD" evidence="13">
    <location>
        <begin position="42"/>
        <end position="189"/>
    </location>
</feature>
<keyword evidence="5 12" id="KW-0378">Hydrolase</keyword>
<reference evidence="14 15" key="1">
    <citation type="submission" date="2017-06" db="EMBL/GenBank/DDBJ databases">
        <title>Novel microbial phyla capable of carbon fixation and sulfur reduction in deep-sea sediments.</title>
        <authorList>
            <person name="Huang J."/>
            <person name="Baker B."/>
            <person name="Wang Y."/>
        </authorList>
    </citation>
    <scope>NUCLEOTIDE SEQUENCE [LARGE SCALE GENOMIC DNA]</scope>
    <source>
        <strain evidence="14">B3_TA06</strain>
    </source>
</reference>
<evidence type="ECO:0000256" key="8">
    <source>
        <dbReference type="ARBA" id="ARBA00023125"/>
    </source>
</evidence>
<keyword evidence="14" id="KW-0255">Endonuclease</keyword>
<accession>A0A532V642</accession>
<name>A0A532V642_UNCT6</name>
<evidence type="ECO:0000256" key="1">
    <source>
        <dbReference type="ARBA" id="ARBA00008343"/>
    </source>
</evidence>
<dbReference type="GO" id="GO:0051539">
    <property type="term" value="F:4 iron, 4 sulfur cluster binding"/>
    <property type="evidence" value="ECO:0007669"/>
    <property type="project" value="UniProtKB-UniRule"/>
</dbReference>
<comment type="function">
    <text evidence="12">DNA repair enzyme that has both DNA N-glycosylase activity and AP-lyase activity. The DNA N-glycosylase activity releases various damaged pyrimidines from DNA by cleaving the N-glycosidic bond, leaving an AP (apurinic/apyrimidinic) site. The AP-lyase activity cleaves the phosphodiester bond 3' to the AP site by a beta-elimination, leaving a 3'-terminal unsaturated sugar and a product with a terminal 5'-phosphate.</text>
</comment>
<evidence type="ECO:0000256" key="9">
    <source>
        <dbReference type="ARBA" id="ARBA00023204"/>
    </source>
</evidence>
<dbReference type="SUPFAM" id="SSF48150">
    <property type="entry name" value="DNA-glycosylase"/>
    <property type="match status" value="1"/>
</dbReference>
<evidence type="ECO:0000256" key="10">
    <source>
        <dbReference type="ARBA" id="ARBA00023239"/>
    </source>
</evidence>
<proteinExistence type="inferred from homology"/>
<comment type="caution">
    <text evidence="14">The sequence shown here is derived from an EMBL/GenBank/DDBJ whole genome shotgun (WGS) entry which is preliminary data.</text>
</comment>
<sequence length="216" mass="24667">MRTEDLERVFRILRDETKRLNPPLAEKENRTSPFMVLVGVLLSSRTKDDTTGPAVDRLFEQASTPEKIASLPEKRIEELIFPVGFYHTKARHLKKTARMLVSEFNGDVPQTIQELLSLPGIGRKSANLILAVAFGIPAICVDTHVHRITNRLGYVKTKDPYQTETALREKLPKRYWIEINRLLVIYGQNVCTPLSPYCAKCKIETYCDKVGVTRIR</sequence>
<keyword evidence="8 12" id="KW-0238">DNA-binding</keyword>
<dbReference type="CDD" id="cd00056">
    <property type="entry name" value="ENDO3c"/>
    <property type="match status" value="1"/>
</dbReference>
<keyword evidence="10 12" id="KW-0456">Lyase</keyword>
<evidence type="ECO:0000256" key="6">
    <source>
        <dbReference type="ARBA" id="ARBA00023004"/>
    </source>
</evidence>
<evidence type="ECO:0000313" key="15">
    <source>
        <dbReference type="Proteomes" id="UP000317778"/>
    </source>
</evidence>
<feature type="binding site" evidence="12">
    <location>
        <position position="198"/>
    </location>
    <ligand>
        <name>[4Fe-4S] cluster</name>
        <dbReference type="ChEBI" id="CHEBI:49883"/>
    </ligand>
</feature>
<dbReference type="GO" id="GO:0140078">
    <property type="term" value="F:class I DNA-(apurinic or apyrimidinic site) endonuclease activity"/>
    <property type="evidence" value="ECO:0007669"/>
    <property type="project" value="UniProtKB-EC"/>
</dbReference>
<evidence type="ECO:0000256" key="12">
    <source>
        <dbReference type="HAMAP-Rule" id="MF_00942"/>
    </source>
</evidence>
<dbReference type="EMBL" id="NJBO01000010">
    <property type="protein sequence ID" value="TKJ42659.1"/>
    <property type="molecule type" value="Genomic_DNA"/>
</dbReference>
<keyword evidence="14" id="KW-0540">Nuclease</keyword>
<dbReference type="AlphaFoldDB" id="A0A532V642"/>
<evidence type="ECO:0000256" key="3">
    <source>
        <dbReference type="ARBA" id="ARBA00022723"/>
    </source>
</evidence>
<evidence type="ECO:0000256" key="2">
    <source>
        <dbReference type="ARBA" id="ARBA00022485"/>
    </source>
</evidence>
<evidence type="ECO:0000256" key="11">
    <source>
        <dbReference type="ARBA" id="ARBA00023295"/>
    </source>
</evidence>
<evidence type="ECO:0000256" key="5">
    <source>
        <dbReference type="ARBA" id="ARBA00022801"/>
    </source>
</evidence>
<keyword evidence="2 12" id="KW-0004">4Fe-4S</keyword>
<dbReference type="Pfam" id="PF00633">
    <property type="entry name" value="HHH"/>
    <property type="match status" value="1"/>
</dbReference>
<dbReference type="InterPro" id="IPR000445">
    <property type="entry name" value="HhH_motif"/>
</dbReference>
<dbReference type="GO" id="GO:0003677">
    <property type="term" value="F:DNA binding"/>
    <property type="evidence" value="ECO:0007669"/>
    <property type="project" value="UniProtKB-UniRule"/>
</dbReference>
<evidence type="ECO:0000256" key="7">
    <source>
        <dbReference type="ARBA" id="ARBA00023014"/>
    </source>
</evidence>
<dbReference type="InterPro" id="IPR023170">
    <property type="entry name" value="HhH_base_excis_C"/>
</dbReference>
<keyword evidence="4 12" id="KW-0227">DNA damage</keyword>
<dbReference type="GO" id="GO:0006289">
    <property type="term" value="P:nucleotide-excision repair"/>
    <property type="evidence" value="ECO:0007669"/>
    <property type="project" value="TreeGrafter"/>
</dbReference>
<keyword evidence="9 12" id="KW-0234">DNA repair</keyword>
<dbReference type="SMART" id="SM00478">
    <property type="entry name" value="ENDO3c"/>
    <property type="match status" value="1"/>
</dbReference>
<dbReference type="EC" id="4.2.99.18" evidence="12"/>
<dbReference type="PIRSF" id="PIRSF001435">
    <property type="entry name" value="Nth"/>
    <property type="match status" value="1"/>
</dbReference>
<dbReference type="Proteomes" id="UP000317778">
    <property type="component" value="Unassembled WGS sequence"/>
</dbReference>
<dbReference type="Gene3D" id="1.10.1670.10">
    <property type="entry name" value="Helix-hairpin-Helix base-excision DNA repair enzymes (C-terminal)"/>
    <property type="match status" value="1"/>
</dbReference>
<gene>
    <name evidence="12" type="primary">nth</name>
    <name evidence="14" type="ORF">CEE36_07095</name>
</gene>
<dbReference type="GO" id="GO:0046872">
    <property type="term" value="F:metal ion binding"/>
    <property type="evidence" value="ECO:0007669"/>
    <property type="project" value="UniProtKB-KW"/>
</dbReference>
<dbReference type="FunFam" id="1.10.1670.10:FF:000001">
    <property type="entry name" value="Endonuclease III"/>
    <property type="match status" value="1"/>
</dbReference>
<keyword evidence="6 12" id="KW-0408">Iron</keyword>
<dbReference type="InterPro" id="IPR011257">
    <property type="entry name" value="DNA_glycosylase"/>
</dbReference>
<comment type="catalytic activity">
    <reaction evidence="12">
        <text>2'-deoxyribonucleotide-(2'-deoxyribose 5'-phosphate)-2'-deoxyribonucleotide-DNA = a 3'-end 2'-deoxyribonucleotide-(2,3-dehydro-2,3-deoxyribose 5'-phosphate)-DNA + a 5'-end 5'-phospho-2'-deoxyribonucleoside-DNA + H(+)</text>
        <dbReference type="Rhea" id="RHEA:66592"/>
        <dbReference type="Rhea" id="RHEA-COMP:13180"/>
        <dbReference type="Rhea" id="RHEA-COMP:16897"/>
        <dbReference type="Rhea" id="RHEA-COMP:17067"/>
        <dbReference type="ChEBI" id="CHEBI:15378"/>
        <dbReference type="ChEBI" id="CHEBI:136412"/>
        <dbReference type="ChEBI" id="CHEBI:157695"/>
        <dbReference type="ChEBI" id="CHEBI:167181"/>
        <dbReference type="EC" id="4.2.99.18"/>
    </reaction>
</comment>
<dbReference type="HAMAP" id="MF_00942">
    <property type="entry name" value="Nth"/>
    <property type="match status" value="1"/>
</dbReference>
<dbReference type="GO" id="GO:0006285">
    <property type="term" value="P:base-excision repair, AP site formation"/>
    <property type="evidence" value="ECO:0007669"/>
    <property type="project" value="TreeGrafter"/>
</dbReference>
<dbReference type="InterPro" id="IPR005759">
    <property type="entry name" value="Nth"/>
</dbReference>
<dbReference type="GO" id="GO:0000703">
    <property type="term" value="F:oxidized pyrimidine nucleobase lesion DNA N-glycosylase activity"/>
    <property type="evidence" value="ECO:0007669"/>
    <property type="project" value="TreeGrafter"/>
</dbReference>
<comment type="cofactor">
    <cofactor evidence="12">
        <name>[4Fe-4S] cluster</name>
        <dbReference type="ChEBI" id="CHEBI:49883"/>
    </cofactor>
    <text evidence="12">Binds 1 [4Fe-4S] cluster.</text>
</comment>
<dbReference type="PROSITE" id="PS01155">
    <property type="entry name" value="ENDONUCLEASE_III_2"/>
    <property type="match status" value="1"/>
</dbReference>
<protein>
    <recommendedName>
        <fullName evidence="12">Endonuclease III</fullName>
        <ecNumber evidence="12">4.2.99.18</ecNumber>
    </recommendedName>
    <alternativeName>
        <fullName evidence="12">DNA-(apurinic or apyrimidinic site) lyase</fullName>
    </alternativeName>
</protein>
<feature type="binding site" evidence="12">
    <location>
        <position position="191"/>
    </location>
    <ligand>
        <name>[4Fe-4S] cluster</name>
        <dbReference type="ChEBI" id="CHEBI:49883"/>
    </ligand>
</feature>
<keyword evidence="3 12" id="KW-0479">Metal-binding</keyword>
<feature type="binding site" evidence="12">
    <location>
        <position position="207"/>
    </location>
    <ligand>
        <name>[4Fe-4S] cluster</name>
        <dbReference type="ChEBI" id="CHEBI:49883"/>
    </ligand>
</feature>
<dbReference type="Gene3D" id="1.10.340.30">
    <property type="entry name" value="Hypothetical protein, domain 2"/>
    <property type="match status" value="1"/>
</dbReference>
<dbReference type="PANTHER" id="PTHR43286">
    <property type="entry name" value="ENDONUCLEASE III-LIKE PROTEIN 1"/>
    <property type="match status" value="1"/>
</dbReference>
<dbReference type="InterPro" id="IPR003265">
    <property type="entry name" value="HhH-GPD_domain"/>
</dbReference>
<evidence type="ECO:0000259" key="13">
    <source>
        <dbReference type="SMART" id="SM00478"/>
    </source>
</evidence>
<evidence type="ECO:0000313" key="14">
    <source>
        <dbReference type="EMBL" id="TKJ42659.1"/>
    </source>
</evidence>
<comment type="similarity">
    <text evidence="1 12">Belongs to the Nth/MutY family.</text>
</comment>
<dbReference type="Pfam" id="PF00730">
    <property type="entry name" value="HhH-GPD"/>
    <property type="match status" value="1"/>
</dbReference>
<keyword evidence="11 12" id="KW-0326">Glycosidase</keyword>
<feature type="binding site" evidence="12">
    <location>
        <position position="201"/>
    </location>
    <ligand>
        <name>[4Fe-4S] cluster</name>
        <dbReference type="ChEBI" id="CHEBI:49883"/>
    </ligand>
</feature>
<dbReference type="InterPro" id="IPR004036">
    <property type="entry name" value="Endonuclease-III-like_CS2"/>
</dbReference>
<dbReference type="FunFam" id="1.10.340.30:FF:000001">
    <property type="entry name" value="Endonuclease III"/>
    <property type="match status" value="1"/>
</dbReference>
<keyword evidence="7 12" id="KW-0411">Iron-sulfur</keyword>
<dbReference type="PANTHER" id="PTHR43286:SF1">
    <property type="entry name" value="ENDONUCLEASE III-LIKE PROTEIN 1"/>
    <property type="match status" value="1"/>
</dbReference>
<organism evidence="14 15">
    <name type="scientific">candidate division TA06 bacterium B3_TA06</name>
    <dbReference type="NCBI Taxonomy" id="2012487"/>
    <lineage>
        <taxon>Bacteria</taxon>
        <taxon>Bacteria division TA06</taxon>
    </lineage>
</organism>
<evidence type="ECO:0000256" key="4">
    <source>
        <dbReference type="ARBA" id="ARBA00022763"/>
    </source>
</evidence>